<name>A0A078CAZ5_BRANA</name>
<dbReference type="SUPFAM" id="SSF54427">
    <property type="entry name" value="NTF2-like"/>
    <property type="match status" value="1"/>
</dbReference>
<dbReference type="PANTHER" id="PTHR34957:SF1">
    <property type="entry name" value="NUCLEAR TRANSPORT FACTOR 2 (NTF2) FAMILY PROTEIN"/>
    <property type="match status" value="1"/>
</dbReference>
<keyword evidence="3" id="KW-1185">Reference proteome</keyword>
<dbReference type="Pfam" id="PF13474">
    <property type="entry name" value="SnoaL_3"/>
    <property type="match status" value="1"/>
</dbReference>
<dbReference type="EMBL" id="LK031982">
    <property type="protein sequence ID" value="CDY07911.1"/>
    <property type="molecule type" value="Genomic_DNA"/>
</dbReference>
<evidence type="ECO:0000313" key="3">
    <source>
        <dbReference type="Proteomes" id="UP000028999"/>
    </source>
</evidence>
<dbReference type="PaxDb" id="3708-A0A078CAZ5"/>
<evidence type="ECO:0000313" key="2">
    <source>
        <dbReference type="EMBL" id="CDY07911.1"/>
    </source>
</evidence>
<accession>A0A078CAZ5</accession>
<sequence>MEFVKTKGSSSWGAQFVSNVFERIDGQWFICIHHASPVDI</sequence>
<dbReference type="Proteomes" id="UP000028999">
    <property type="component" value="Unassembled WGS sequence"/>
</dbReference>
<dbReference type="Gramene" id="CDY07911">
    <property type="protein sequence ID" value="CDY07911"/>
    <property type="gene ID" value="GSBRNA2T00125109001"/>
</dbReference>
<dbReference type="Gene3D" id="3.10.450.50">
    <property type="match status" value="1"/>
</dbReference>
<gene>
    <name evidence="2" type="primary">BnaC03g36120D</name>
    <name evidence="2" type="ORF">GSBRNA2T00125109001</name>
</gene>
<protein>
    <submittedName>
        <fullName evidence="2">BnaC03g36120D protein</fullName>
    </submittedName>
</protein>
<organism evidence="2 3">
    <name type="scientific">Brassica napus</name>
    <name type="common">Rape</name>
    <dbReference type="NCBI Taxonomy" id="3708"/>
    <lineage>
        <taxon>Eukaryota</taxon>
        <taxon>Viridiplantae</taxon>
        <taxon>Streptophyta</taxon>
        <taxon>Embryophyta</taxon>
        <taxon>Tracheophyta</taxon>
        <taxon>Spermatophyta</taxon>
        <taxon>Magnoliopsida</taxon>
        <taxon>eudicotyledons</taxon>
        <taxon>Gunneridae</taxon>
        <taxon>Pentapetalae</taxon>
        <taxon>rosids</taxon>
        <taxon>malvids</taxon>
        <taxon>Brassicales</taxon>
        <taxon>Brassicaceae</taxon>
        <taxon>Brassiceae</taxon>
        <taxon>Brassica</taxon>
    </lineage>
</organism>
<proteinExistence type="predicted"/>
<dbReference type="STRING" id="3708.A0A078CAZ5"/>
<dbReference type="PANTHER" id="PTHR34957">
    <property type="entry name" value="NUCLEAR TRANSPORT FACTOR 2 (NTF2) FAMILY PROTEIN"/>
    <property type="match status" value="1"/>
</dbReference>
<reference evidence="2 3" key="1">
    <citation type="journal article" date="2014" name="Science">
        <title>Plant genetics. Early allopolyploid evolution in the post-Neolithic Brassica napus oilseed genome.</title>
        <authorList>
            <person name="Chalhoub B."/>
            <person name="Denoeud F."/>
            <person name="Liu S."/>
            <person name="Parkin I.A."/>
            <person name="Tang H."/>
            <person name="Wang X."/>
            <person name="Chiquet J."/>
            <person name="Belcram H."/>
            <person name="Tong C."/>
            <person name="Samans B."/>
            <person name="Correa M."/>
            <person name="Da Silva C."/>
            <person name="Just J."/>
            <person name="Falentin C."/>
            <person name="Koh C.S."/>
            <person name="Le Clainche I."/>
            <person name="Bernard M."/>
            <person name="Bento P."/>
            <person name="Noel B."/>
            <person name="Labadie K."/>
            <person name="Alberti A."/>
            <person name="Charles M."/>
            <person name="Arnaud D."/>
            <person name="Guo H."/>
            <person name="Daviaud C."/>
            <person name="Alamery S."/>
            <person name="Jabbari K."/>
            <person name="Zhao M."/>
            <person name="Edger P.P."/>
            <person name="Chelaifa H."/>
            <person name="Tack D."/>
            <person name="Lassalle G."/>
            <person name="Mestiri I."/>
            <person name="Schnel N."/>
            <person name="Le Paslier M.C."/>
            <person name="Fan G."/>
            <person name="Renault V."/>
            <person name="Bayer P.E."/>
            <person name="Golicz A.A."/>
            <person name="Manoli S."/>
            <person name="Lee T.H."/>
            <person name="Thi V.H."/>
            <person name="Chalabi S."/>
            <person name="Hu Q."/>
            <person name="Fan C."/>
            <person name="Tollenaere R."/>
            <person name="Lu Y."/>
            <person name="Battail C."/>
            <person name="Shen J."/>
            <person name="Sidebottom C.H."/>
            <person name="Wang X."/>
            <person name="Canaguier A."/>
            <person name="Chauveau A."/>
            <person name="Berard A."/>
            <person name="Deniot G."/>
            <person name="Guan M."/>
            <person name="Liu Z."/>
            <person name="Sun F."/>
            <person name="Lim Y.P."/>
            <person name="Lyons E."/>
            <person name="Town C.D."/>
            <person name="Bancroft I."/>
            <person name="Wang X."/>
            <person name="Meng J."/>
            <person name="Ma J."/>
            <person name="Pires J.C."/>
            <person name="King G.J."/>
            <person name="Brunel D."/>
            <person name="Delourme R."/>
            <person name="Renard M."/>
            <person name="Aury J.M."/>
            <person name="Adams K.L."/>
            <person name="Batley J."/>
            <person name="Snowdon R.J."/>
            <person name="Tost J."/>
            <person name="Edwards D."/>
            <person name="Zhou Y."/>
            <person name="Hua W."/>
            <person name="Sharpe A.G."/>
            <person name="Paterson A.H."/>
            <person name="Guan C."/>
            <person name="Wincker P."/>
        </authorList>
    </citation>
    <scope>NUCLEOTIDE SEQUENCE [LARGE SCALE GENOMIC DNA]</scope>
    <source>
        <strain evidence="3">cv. Darmor-bzh</strain>
    </source>
</reference>
<dbReference type="AlphaFoldDB" id="A0A078CAZ5"/>
<dbReference type="Gramene" id="CDX73965">
    <property type="protein sequence ID" value="CDX73965"/>
    <property type="gene ID" value="GSBRNA2T00111697001"/>
</dbReference>
<dbReference type="InterPro" id="IPR037401">
    <property type="entry name" value="SnoaL-like"/>
</dbReference>
<feature type="domain" description="SnoaL-like" evidence="1">
    <location>
        <begin position="7"/>
        <end position="38"/>
    </location>
</feature>
<dbReference type="InterPro" id="IPR032710">
    <property type="entry name" value="NTF2-like_dom_sf"/>
</dbReference>
<evidence type="ECO:0000259" key="1">
    <source>
        <dbReference type="Pfam" id="PF13474"/>
    </source>
</evidence>